<comment type="caution">
    <text evidence="3">The sequence shown here is derived from an EMBL/GenBank/DDBJ whole genome shotgun (WGS) entry which is preliminary data.</text>
</comment>
<sequence>MRLFFLLLIILQGSRIFAQPSISSFTPVSGPVGTTVTIKGSGFSPTTAGNIVYFGAALLINPCN</sequence>
<keyword evidence="1" id="KW-0732">Signal</keyword>
<gene>
    <name evidence="3" type="ORF">FW778_21255</name>
</gene>
<protein>
    <recommendedName>
        <fullName evidence="2">IPT/TIG domain-containing protein</fullName>
    </recommendedName>
</protein>
<dbReference type="Gene3D" id="2.60.40.10">
    <property type="entry name" value="Immunoglobulins"/>
    <property type="match status" value="1"/>
</dbReference>
<keyword evidence="4" id="KW-1185">Reference proteome</keyword>
<name>A0A5J5ICG5_9BACT</name>
<evidence type="ECO:0000313" key="3">
    <source>
        <dbReference type="EMBL" id="KAA9035489.1"/>
    </source>
</evidence>
<feature type="domain" description="IPT/TIG" evidence="2">
    <location>
        <begin position="20"/>
        <end position="57"/>
    </location>
</feature>
<dbReference type="RefSeq" id="WP_150416909.1">
    <property type="nucleotide sequence ID" value="NZ_VYQF01000012.1"/>
</dbReference>
<dbReference type="InterPro" id="IPR014756">
    <property type="entry name" value="Ig_E-set"/>
</dbReference>
<evidence type="ECO:0000313" key="4">
    <source>
        <dbReference type="Proteomes" id="UP000326903"/>
    </source>
</evidence>
<dbReference type="AlphaFoldDB" id="A0A5J5ICG5"/>
<reference evidence="3 4" key="1">
    <citation type="submission" date="2019-09" db="EMBL/GenBank/DDBJ databases">
        <title>Draft genome sequence of Ginsengibacter sp. BR5-29.</title>
        <authorList>
            <person name="Im W.-T."/>
        </authorList>
    </citation>
    <scope>NUCLEOTIDE SEQUENCE [LARGE SCALE GENOMIC DNA]</scope>
    <source>
        <strain evidence="3 4">BR5-29</strain>
    </source>
</reference>
<accession>A0A5J5ICG5</accession>
<feature type="chain" id="PRO_5023869985" description="IPT/TIG domain-containing protein" evidence="1">
    <location>
        <begin position="19"/>
        <end position="64"/>
    </location>
</feature>
<evidence type="ECO:0000259" key="2">
    <source>
        <dbReference type="Pfam" id="PF01833"/>
    </source>
</evidence>
<dbReference type="EMBL" id="VYQF01000012">
    <property type="protein sequence ID" value="KAA9035489.1"/>
    <property type="molecule type" value="Genomic_DNA"/>
</dbReference>
<proteinExistence type="predicted"/>
<dbReference type="InterPro" id="IPR002909">
    <property type="entry name" value="IPT_dom"/>
</dbReference>
<dbReference type="Proteomes" id="UP000326903">
    <property type="component" value="Unassembled WGS sequence"/>
</dbReference>
<dbReference type="SUPFAM" id="SSF81296">
    <property type="entry name" value="E set domains"/>
    <property type="match status" value="1"/>
</dbReference>
<dbReference type="Pfam" id="PF01833">
    <property type="entry name" value="TIG"/>
    <property type="match status" value="1"/>
</dbReference>
<feature type="signal peptide" evidence="1">
    <location>
        <begin position="1"/>
        <end position="18"/>
    </location>
</feature>
<dbReference type="InterPro" id="IPR013783">
    <property type="entry name" value="Ig-like_fold"/>
</dbReference>
<evidence type="ECO:0000256" key="1">
    <source>
        <dbReference type="SAM" id="SignalP"/>
    </source>
</evidence>
<organism evidence="3 4">
    <name type="scientific">Ginsengibacter hankyongi</name>
    <dbReference type="NCBI Taxonomy" id="2607284"/>
    <lineage>
        <taxon>Bacteria</taxon>
        <taxon>Pseudomonadati</taxon>
        <taxon>Bacteroidota</taxon>
        <taxon>Chitinophagia</taxon>
        <taxon>Chitinophagales</taxon>
        <taxon>Chitinophagaceae</taxon>
        <taxon>Ginsengibacter</taxon>
    </lineage>
</organism>